<dbReference type="GO" id="GO:0042773">
    <property type="term" value="P:ATP synthesis coupled electron transport"/>
    <property type="evidence" value="ECO:0007669"/>
    <property type="project" value="InterPro"/>
</dbReference>
<dbReference type="PRINTS" id="PR01437">
    <property type="entry name" value="NUOXDRDTASE4"/>
</dbReference>
<dbReference type="STRING" id="3818.A0A444XNX9"/>
<dbReference type="GO" id="GO:0008137">
    <property type="term" value="F:NADH dehydrogenase (ubiquinone) activity"/>
    <property type="evidence" value="ECO:0007669"/>
    <property type="project" value="InterPro"/>
</dbReference>
<keyword evidence="1" id="KW-0812">Transmembrane</keyword>
<dbReference type="GO" id="GO:0009507">
    <property type="term" value="C:chloroplast"/>
    <property type="evidence" value="ECO:0007669"/>
    <property type="project" value="TreeGrafter"/>
</dbReference>
<organism evidence="2 3">
    <name type="scientific">Arachis hypogaea</name>
    <name type="common">Peanut</name>
    <dbReference type="NCBI Taxonomy" id="3818"/>
    <lineage>
        <taxon>Eukaryota</taxon>
        <taxon>Viridiplantae</taxon>
        <taxon>Streptophyta</taxon>
        <taxon>Embryophyta</taxon>
        <taxon>Tracheophyta</taxon>
        <taxon>Spermatophyta</taxon>
        <taxon>Magnoliopsida</taxon>
        <taxon>eudicotyledons</taxon>
        <taxon>Gunneridae</taxon>
        <taxon>Pentapetalae</taxon>
        <taxon>rosids</taxon>
        <taxon>fabids</taxon>
        <taxon>Fabales</taxon>
        <taxon>Fabaceae</taxon>
        <taxon>Papilionoideae</taxon>
        <taxon>50 kb inversion clade</taxon>
        <taxon>dalbergioids sensu lato</taxon>
        <taxon>Dalbergieae</taxon>
        <taxon>Pterocarpus clade</taxon>
        <taxon>Arachis</taxon>
    </lineage>
</organism>
<evidence type="ECO:0000256" key="1">
    <source>
        <dbReference type="SAM" id="Phobius"/>
    </source>
</evidence>
<dbReference type="AlphaFoldDB" id="A0A444XNX9"/>
<sequence length="63" mass="7455">MLAMYSGQIGPFSCQDFLLFFIMWELELIPVYILLSMWGGGERNVCIQLQSLFYTLREALFFY</sequence>
<dbReference type="EMBL" id="SDMP01000019">
    <property type="protein sequence ID" value="RYQ91372.1"/>
    <property type="molecule type" value="Genomic_DNA"/>
</dbReference>
<dbReference type="PANTHER" id="PTHR43507:SF21">
    <property type="entry name" value="NAD(P)H-QUINONE OXIDOREDUCTASE CHAIN 4, CHLOROPLASTIC"/>
    <property type="match status" value="1"/>
</dbReference>
<feature type="transmembrane region" description="Helical" evidence="1">
    <location>
        <begin position="17"/>
        <end position="35"/>
    </location>
</feature>
<dbReference type="PANTHER" id="PTHR43507">
    <property type="entry name" value="NADH-UBIQUINONE OXIDOREDUCTASE CHAIN 4"/>
    <property type="match status" value="1"/>
</dbReference>
<evidence type="ECO:0000313" key="3">
    <source>
        <dbReference type="Proteomes" id="UP000289738"/>
    </source>
</evidence>
<dbReference type="GO" id="GO:0003954">
    <property type="term" value="F:NADH dehydrogenase activity"/>
    <property type="evidence" value="ECO:0007669"/>
    <property type="project" value="TreeGrafter"/>
</dbReference>
<protein>
    <recommendedName>
        <fullName evidence="4">NADH:quinone oxidoreductase/Mrp antiporter membrane subunit domain-containing protein</fullName>
    </recommendedName>
</protein>
<gene>
    <name evidence="2" type="ORF">Ahy_B09g097265</name>
</gene>
<keyword evidence="1" id="KW-0472">Membrane</keyword>
<reference evidence="2 3" key="1">
    <citation type="submission" date="2019-01" db="EMBL/GenBank/DDBJ databases">
        <title>Sequencing of cultivated peanut Arachis hypogaea provides insights into genome evolution and oil improvement.</title>
        <authorList>
            <person name="Chen X."/>
        </authorList>
    </citation>
    <scope>NUCLEOTIDE SEQUENCE [LARGE SCALE GENOMIC DNA]</scope>
    <source>
        <strain evidence="3">cv. Fuhuasheng</strain>
        <tissue evidence="2">Leaves</tissue>
    </source>
</reference>
<keyword evidence="3" id="KW-1185">Reference proteome</keyword>
<dbReference type="InterPro" id="IPR003918">
    <property type="entry name" value="NADH_UbQ_OxRdtase"/>
</dbReference>
<name>A0A444XNX9_ARAHY</name>
<evidence type="ECO:0000313" key="2">
    <source>
        <dbReference type="EMBL" id="RYQ91372.1"/>
    </source>
</evidence>
<keyword evidence="1" id="KW-1133">Transmembrane helix</keyword>
<dbReference type="GO" id="GO:0015990">
    <property type="term" value="P:electron transport coupled proton transport"/>
    <property type="evidence" value="ECO:0007669"/>
    <property type="project" value="TreeGrafter"/>
</dbReference>
<dbReference type="Proteomes" id="UP000289738">
    <property type="component" value="Chromosome B09"/>
</dbReference>
<accession>A0A444XNX9</accession>
<dbReference type="GO" id="GO:0048039">
    <property type="term" value="F:ubiquinone binding"/>
    <property type="evidence" value="ECO:0007669"/>
    <property type="project" value="TreeGrafter"/>
</dbReference>
<comment type="caution">
    <text evidence="2">The sequence shown here is derived from an EMBL/GenBank/DDBJ whole genome shotgun (WGS) entry which is preliminary data.</text>
</comment>
<evidence type="ECO:0008006" key="4">
    <source>
        <dbReference type="Google" id="ProtNLM"/>
    </source>
</evidence>
<proteinExistence type="predicted"/>